<proteinExistence type="inferred from homology"/>
<dbReference type="EMBL" id="DF968183">
    <property type="protein sequence ID" value="GAP45213.1"/>
    <property type="molecule type" value="Genomic_DNA"/>
</dbReference>
<dbReference type="GO" id="GO:0006355">
    <property type="term" value="P:regulation of DNA-templated transcription"/>
    <property type="evidence" value="ECO:0007669"/>
    <property type="project" value="UniProtKB-UniRule"/>
</dbReference>
<comment type="subcellular location">
    <subcellularLocation>
        <location evidence="6">Cytoplasm</location>
    </subcellularLocation>
</comment>
<evidence type="ECO:0000313" key="9">
    <source>
        <dbReference type="EMBL" id="GAP45213.1"/>
    </source>
</evidence>
<evidence type="ECO:0000256" key="4">
    <source>
        <dbReference type="ARBA" id="ARBA00023125"/>
    </source>
</evidence>
<dbReference type="NCBIfam" id="TIGR01033">
    <property type="entry name" value="YebC/PmpR family DNA-binding transcriptional regulator"/>
    <property type="match status" value="1"/>
</dbReference>
<keyword evidence="5 6" id="KW-0804">Transcription</keyword>
<evidence type="ECO:0000256" key="6">
    <source>
        <dbReference type="HAMAP-Rule" id="MF_00693"/>
    </source>
</evidence>
<dbReference type="GO" id="GO:0003677">
    <property type="term" value="F:DNA binding"/>
    <property type="evidence" value="ECO:0007669"/>
    <property type="project" value="UniProtKB-UniRule"/>
</dbReference>
<reference evidence="9" key="1">
    <citation type="journal article" date="2015" name="Genome Announc.">
        <title>Draft Genome Sequence of Bacteroidales Strain TBC1, a Novel Isolate from a Methanogenic Wastewater Treatment System.</title>
        <authorList>
            <person name="Tourlousse D.M."/>
            <person name="Matsuura N."/>
            <person name="Sun L."/>
            <person name="Toyonaga M."/>
            <person name="Kuroda K."/>
            <person name="Ohashi A."/>
            <person name="Cruz R."/>
            <person name="Yamaguchi T."/>
            <person name="Sekiguchi Y."/>
        </authorList>
    </citation>
    <scope>NUCLEOTIDE SEQUENCE [LARGE SCALE GENOMIC DNA]</scope>
    <source>
        <strain evidence="9">TBC1</strain>
    </source>
</reference>
<dbReference type="STRING" id="1678841.TBC1_121034"/>
<evidence type="ECO:0000259" key="7">
    <source>
        <dbReference type="Pfam" id="PF01709"/>
    </source>
</evidence>
<evidence type="ECO:0000256" key="2">
    <source>
        <dbReference type="ARBA" id="ARBA00022490"/>
    </source>
</evidence>
<organism evidence="9">
    <name type="scientific">Lentimicrobium saccharophilum</name>
    <dbReference type="NCBI Taxonomy" id="1678841"/>
    <lineage>
        <taxon>Bacteria</taxon>
        <taxon>Pseudomonadati</taxon>
        <taxon>Bacteroidota</taxon>
        <taxon>Bacteroidia</taxon>
        <taxon>Bacteroidales</taxon>
        <taxon>Lentimicrobiaceae</taxon>
        <taxon>Lentimicrobium</taxon>
    </lineage>
</organism>
<evidence type="ECO:0000256" key="1">
    <source>
        <dbReference type="ARBA" id="ARBA00008724"/>
    </source>
</evidence>
<protein>
    <recommendedName>
        <fullName evidence="6">Probable transcriptional regulatory protein TBC1_121034</fullName>
    </recommendedName>
</protein>
<feature type="domain" description="TACO1/YebC-like second and third" evidence="7">
    <location>
        <begin position="81"/>
        <end position="236"/>
    </location>
</feature>
<dbReference type="Gene3D" id="3.30.70.980">
    <property type="match status" value="2"/>
</dbReference>
<dbReference type="GO" id="GO:0005829">
    <property type="term" value="C:cytosol"/>
    <property type="evidence" value="ECO:0007669"/>
    <property type="project" value="TreeGrafter"/>
</dbReference>
<evidence type="ECO:0000259" key="8">
    <source>
        <dbReference type="Pfam" id="PF20772"/>
    </source>
</evidence>
<dbReference type="AlphaFoldDB" id="A0A0S7BX90"/>
<dbReference type="PANTHER" id="PTHR12532:SF6">
    <property type="entry name" value="TRANSCRIPTIONAL REGULATORY PROTEIN YEBC-RELATED"/>
    <property type="match status" value="1"/>
</dbReference>
<dbReference type="RefSeq" id="WP_062045414.1">
    <property type="nucleotide sequence ID" value="NZ_DF968183.1"/>
</dbReference>
<dbReference type="PANTHER" id="PTHR12532">
    <property type="entry name" value="TRANSLATIONAL ACTIVATOR OF CYTOCHROME C OXIDASE 1"/>
    <property type="match status" value="1"/>
</dbReference>
<dbReference type="SUPFAM" id="SSF75625">
    <property type="entry name" value="YebC-like"/>
    <property type="match status" value="1"/>
</dbReference>
<dbReference type="InterPro" id="IPR049083">
    <property type="entry name" value="TACO1_YebC_N"/>
</dbReference>
<evidence type="ECO:0000256" key="5">
    <source>
        <dbReference type="ARBA" id="ARBA00023163"/>
    </source>
</evidence>
<dbReference type="PATRIC" id="fig|1678841.3.peg.3813"/>
<dbReference type="Pfam" id="PF20772">
    <property type="entry name" value="TACO1_YebC_N"/>
    <property type="match status" value="1"/>
</dbReference>
<dbReference type="InterPro" id="IPR002876">
    <property type="entry name" value="Transcrip_reg_TACO1-like"/>
</dbReference>
<name>A0A0S7BX90_9BACT</name>
<dbReference type="FunFam" id="1.10.10.200:FF:000002">
    <property type="entry name" value="Probable transcriptional regulatory protein CLM62_37755"/>
    <property type="match status" value="1"/>
</dbReference>
<keyword evidence="10" id="KW-1185">Reference proteome</keyword>
<dbReference type="NCBIfam" id="NF001030">
    <property type="entry name" value="PRK00110.1"/>
    <property type="match status" value="1"/>
</dbReference>
<accession>A0A0S7BX90</accession>
<dbReference type="InterPro" id="IPR017856">
    <property type="entry name" value="Integrase-like_N"/>
</dbReference>
<comment type="similarity">
    <text evidence="1 6">Belongs to the TACO1 family.</text>
</comment>
<dbReference type="InterPro" id="IPR029072">
    <property type="entry name" value="YebC-like"/>
</dbReference>
<dbReference type="Proteomes" id="UP000053091">
    <property type="component" value="Unassembled WGS sequence"/>
</dbReference>
<dbReference type="OrthoDB" id="9781053at2"/>
<dbReference type="InterPro" id="IPR026564">
    <property type="entry name" value="Transcrip_reg_TACO1-like_dom3"/>
</dbReference>
<dbReference type="NCBIfam" id="NF009044">
    <property type="entry name" value="PRK12378.1"/>
    <property type="match status" value="1"/>
</dbReference>
<gene>
    <name evidence="9" type="ORF">TBC1_121034</name>
</gene>
<feature type="domain" description="TACO1/YebC-like N-terminal" evidence="8">
    <location>
        <begin position="5"/>
        <end position="75"/>
    </location>
</feature>
<evidence type="ECO:0000256" key="3">
    <source>
        <dbReference type="ARBA" id="ARBA00023015"/>
    </source>
</evidence>
<dbReference type="Gene3D" id="1.10.10.200">
    <property type="match status" value="1"/>
</dbReference>
<evidence type="ECO:0000313" key="10">
    <source>
        <dbReference type="Proteomes" id="UP000053091"/>
    </source>
</evidence>
<dbReference type="Pfam" id="PF01709">
    <property type="entry name" value="Transcrip_reg"/>
    <property type="match status" value="1"/>
</dbReference>
<keyword evidence="2 6" id="KW-0963">Cytoplasm</keyword>
<keyword evidence="4 6" id="KW-0238">DNA-binding</keyword>
<sequence>MSGHNKWSTIKRKKGALDAKRSKIFSRIIKEITVAVKEGGPDPDGNPRLRLAISNAKGASMPKENITRAINKGSDKDAANYTEITYEGYAPNGVAIYLECTTDNQQRTISNIRSYFNKFGGSLGTNGSLTFLFDRKGVFNIPKGSINLDEFEMEVIDAGAEDIQVEDDMITVTTAMEDFGAMMKKLEELGIEPENAELQRLPKNTVKVDNEAAKKVLRLIDLFEDDDDITNVFHNLELTDELMEEME</sequence>
<dbReference type="InterPro" id="IPR048300">
    <property type="entry name" value="TACO1_YebC-like_2nd/3rd_dom"/>
</dbReference>
<dbReference type="HAMAP" id="MF_00693">
    <property type="entry name" value="Transcrip_reg_TACO1"/>
    <property type="match status" value="1"/>
</dbReference>
<keyword evidence="3 6" id="KW-0805">Transcription regulation</keyword>